<sequence length="138" mass="15450">MYLIDTNVISETRKKSRANAGVLSFFRHARDNHDPLYLSIVTISELQRGVDLVRFRGDAKQAARLDAWLATIVQDHARHVLTVDAEIAQLWGRLRVPQPDQALDKLIAATALIHDLTVVTRNVADFAPTGVKLLNPFD</sequence>
<feature type="binding site" evidence="8">
    <location>
        <position position="104"/>
    </location>
    <ligand>
        <name>Mg(2+)</name>
        <dbReference type="ChEBI" id="CHEBI:18420"/>
    </ligand>
</feature>
<keyword evidence="8" id="KW-0800">Toxin</keyword>
<dbReference type="HAMAP" id="MF_00265">
    <property type="entry name" value="VapC_Nob1"/>
    <property type="match status" value="1"/>
</dbReference>
<dbReference type="Gene3D" id="3.40.50.1010">
    <property type="entry name" value="5'-nuclease"/>
    <property type="match status" value="1"/>
</dbReference>
<dbReference type="InterPro" id="IPR002716">
    <property type="entry name" value="PIN_dom"/>
</dbReference>
<evidence type="ECO:0000256" key="8">
    <source>
        <dbReference type="HAMAP-Rule" id="MF_00265"/>
    </source>
</evidence>
<dbReference type="InterPro" id="IPR050556">
    <property type="entry name" value="Type_II_TA_system_RNase"/>
</dbReference>
<keyword evidence="2 8" id="KW-1277">Toxin-antitoxin system</keyword>
<accession>A0A132EP70</accession>
<feature type="binding site" evidence="8">
    <location>
        <position position="5"/>
    </location>
    <ligand>
        <name>Mg(2+)</name>
        <dbReference type="ChEBI" id="CHEBI:18420"/>
    </ligand>
</feature>
<dbReference type="GO" id="GO:0004540">
    <property type="term" value="F:RNA nuclease activity"/>
    <property type="evidence" value="ECO:0007669"/>
    <property type="project" value="InterPro"/>
</dbReference>
<keyword evidence="4 8" id="KW-0479">Metal-binding</keyword>
<evidence type="ECO:0000256" key="4">
    <source>
        <dbReference type="ARBA" id="ARBA00022723"/>
    </source>
</evidence>
<name>A0A132EP70_9BURK</name>
<dbReference type="PANTHER" id="PTHR33653">
    <property type="entry name" value="RIBONUCLEASE VAPC2"/>
    <property type="match status" value="1"/>
</dbReference>
<evidence type="ECO:0000313" key="10">
    <source>
        <dbReference type="EMBL" id="KWF37887.1"/>
    </source>
</evidence>
<comment type="caution">
    <text evidence="10">The sequence shown here is derived from an EMBL/GenBank/DDBJ whole genome shotgun (WGS) entry which is preliminary data.</text>
</comment>
<dbReference type="CDD" id="cd18746">
    <property type="entry name" value="PIN_VapC4-5_FitB-like"/>
    <property type="match status" value="1"/>
</dbReference>
<dbReference type="EC" id="3.1.-.-" evidence="8"/>
<dbReference type="EMBL" id="LPJR01000001">
    <property type="protein sequence ID" value="KWF37887.1"/>
    <property type="molecule type" value="Genomic_DNA"/>
</dbReference>
<dbReference type="AlphaFoldDB" id="A0A132EP70"/>
<gene>
    <name evidence="8" type="primary">vapC</name>
    <name evidence="10" type="ORF">WT56_04110</name>
</gene>
<organism evidence="10 11">
    <name type="scientific">Burkholderia pseudomultivorans</name>
    <dbReference type="NCBI Taxonomy" id="1207504"/>
    <lineage>
        <taxon>Bacteria</taxon>
        <taxon>Pseudomonadati</taxon>
        <taxon>Pseudomonadota</taxon>
        <taxon>Betaproteobacteria</taxon>
        <taxon>Burkholderiales</taxon>
        <taxon>Burkholderiaceae</taxon>
        <taxon>Burkholderia</taxon>
        <taxon>Burkholderia cepacia complex</taxon>
    </lineage>
</organism>
<evidence type="ECO:0000256" key="6">
    <source>
        <dbReference type="ARBA" id="ARBA00022842"/>
    </source>
</evidence>
<keyword evidence="6 8" id="KW-0460">Magnesium</keyword>
<dbReference type="GO" id="GO:0090729">
    <property type="term" value="F:toxin activity"/>
    <property type="evidence" value="ECO:0007669"/>
    <property type="project" value="UniProtKB-KW"/>
</dbReference>
<dbReference type="SUPFAM" id="SSF88723">
    <property type="entry name" value="PIN domain-like"/>
    <property type="match status" value="1"/>
</dbReference>
<dbReference type="InterPro" id="IPR022907">
    <property type="entry name" value="VapC_family"/>
</dbReference>
<protein>
    <recommendedName>
        <fullName evidence="8">Ribonuclease VapC</fullName>
        <shortName evidence="8">RNase VapC</shortName>
        <ecNumber evidence="8">3.1.-.-</ecNumber>
    </recommendedName>
    <alternativeName>
        <fullName evidence="8">Toxin VapC</fullName>
    </alternativeName>
</protein>
<reference evidence="10 11" key="1">
    <citation type="submission" date="2015-11" db="EMBL/GenBank/DDBJ databases">
        <title>Expanding the genomic diversity of Burkholderia species for the development of highly accurate diagnostics.</title>
        <authorList>
            <person name="Sahl J."/>
            <person name="Keim P."/>
            <person name="Wagner D."/>
        </authorList>
    </citation>
    <scope>NUCLEOTIDE SEQUENCE [LARGE SCALE GENOMIC DNA]</scope>
    <source>
        <strain evidence="10 11">MSMB368WGS</strain>
    </source>
</reference>
<evidence type="ECO:0000256" key="5">
    <source>
        <dbReference type="ARBA" id="ARBA00022801"/>
    </source>
</evidence>
<proteinExistence type="inferred from homology"/>
<evidence type="ECO:0000256" key="2">
    <source>
        <dbReference type="ARBA" id="ARBA00022649"/>
    </source>
</evidence>
<dbReference type="GO" id="GO:0000287">
    <property type="term" value="F:magnesium ion binding"/>
    <property type="evidence" value="ECO:0007669"/>
    <property type="project" value="UniProtKB-UniRule"/>
</dbReference>
<dbReference type="Proteomes" id="UP000062912">
    <property type="component" value="Unassembled WGS sequence"/>
</dbReference>
<comment type="function">
    <text evidence="8">Toxic component of a toxin-antitoxin (TA) system. An RNase.</text>
</comment>
<evidence type="ECO:0000313" key="11">
    <source>
        <dbReference type="Proteomes" id="UP000062912"/>
    </source>
</evidence>
<comment type="similarity">
    <text evidence="7 8">Belongs to the PINc/VapC protein family.</text>
</comment>
<dbReference type="RefSeq" id="WP_060237571.1">
    <property type="nucleotide sequence ID" value="NZ_LPJR01000001.1"/>
</dbReference>
<dbReference type="OrthoDB" id="9804823at2"/>
<dbReference type="PANTHER" id="PTHR33653:SF1">
    <property type="entry name" value="RIBONUCLEASE VAPC2"/>
    <property type="match status" value="1"/>
</dbReference>
<evidence type="ECO:0000256" key="7">
    <source>
        <dbReference type="ARBA" id="ARBA00038093"/>
    </source>
</evidence>
<dbReference type="Pfam" id="PF01850">
    <property type="entry name" value="PIN"/>
    <property type="match status" value="1"/>
</dbReference>
<evidence type="ECO:0000256" key="3">
    <source>
        <dbReference type="ARBA" id="ARBA00022722"/>
    </source>
</evidence>
<keyword evidence="3 8" id="KW-0540">Nuclease</keyword>
<evidence type="ECO:0000259" key="9">
    <source>
        <dbReference type="Pfam" id="PF01850"/>
    </source>
</evidence>
<keyword evidence="5 8" id="KW-0378">Hydrolase</keyword>
<evidence type="ECO:0000256" key="1">
    <source>
        <dbReference type="ARBA" id="ARBA00001946"/>
    </source>
</evidence>
<dbReference type="GO" id="GO:0016787">
    <property type="term" value="F:hydrolase activity"/>
    <property type="evidence" value="ECO:0007669"/>
    <property type="project" value="UniProtKB-KW"/>
</dbReference>
<comment type="cofactor">
    <cofactor evidence="1 8">
        <name>Mg(2+)</name>
        <dbReference type="ChEBI" id="CHEBI:18420"/>
    </cofactor>
</comment>
<feature type="domain" description="PIN" evidence="9">
    <location>
        <begin position="2"/>
        <end position="122"/>
    </location>
</feature>
<dbReference type="InterPro" id="IPR029060">
    <property type="entry name" value="PIN-like_dom_sf"/>
</dbReference>